<keyword evidence="10" id="KW-1185">Reference proteome</keyword>
<dbReference type="Pfam" id="PF01032">
    <property type="entry name" value="FecCD"/>
    <property type="match status" value="1"/>
</dbReference>
<keyword evidence="4" id="KW-1003">Cell membrane</keyword>
<organism evidence="9 10">
    <name type="scientific">Rubellimicrobium aerolatum</name>
    <dbReference type="NCBI Taxonomy" id="490979"/>
    <lineage>
        <taxon>Bacteria</taxon>
        <taxon>Pseudomonadati</taxon>
        <taxon>Pseudomonadota</taxon>
        <taxon>Alphaproteobacteria</taxon>
        <taxon>Rhodobacterales</taxon>
        <taxon>Roseobacteraceae</taxon>
        <taxon>Rubellimicrobium</taxon>
    </lineage>
</organism>
<evidence type="ECO:0000256" key="6">
    <source>
        <dbReference type="ARBA" id="ARBA00022989"/>
    </source>
</evidence>
<dbReference type="Proteomes" id="UP001596056">
    <property type="component" value="Unassembled WGS sequence"/>
</dbReference>
<dbReference type="PANTHER" id="PTHR30472:SF24">
    <property type="entry name" value="FERRIC ENTEROBACTIN TRANSPORT SYSTEM PERMEASE PROTEIN FEPG"/>
    <property type="match status" value="1"/>
</dbReference>
<dbReference type="InterPro" id="IPR037294">
    <property type="entry name" value="ABC_BtuC-like"/>
</dbReference>
<dbReference type="InterPro" id="IPR000522">
    <property type="entry name" value="ABC_transptr_permease_BtuC"/>
</dbReference>
<keyword evidence="7 8" id="KW-0472">Membrane</keyword>
<feature type="transmembrane region" description="Helical" evidence="8">
    <location>
        <begin position="293"/>
        <end position="312"/>
    </location>
</feature>
<reference evidence="10" key="1">
    <citation type="journal article" date="2019" name="Int. J. Syst. Evol. Microbiol.">
        <title>The Global Catalogue of Microorganisms (GCM) 10K type strain sequencing project: providing services to taxonomists for standard genome sequencing and annotation.</title>
        <authorList>
            <consortium name="The Broad Institute Genomics Platform"/>
            <consortium name="The Broad Institute Genome Sequencing Center for Infectious Disease"/>
            <person name="Wu L."/>
            <person name="Ma J."/>
        </authorList>
    </citation>
    <scope>NUCLEOTIDE SEQUENCE [LARGE SCALE GENOMIC DNA]</scope>
    <source>
        <strain evidence="10">KACC 11588</strain>
    </source>
</reference>
<evidence type="ECO:0000256" key="3">
    <source>
        <dbReference type="ARBA" id="ARBA00022448"/>
    </source>
</evidence>
<comment type="similarity">
    <text evidence="2">Belongs to the binding-protein-dependent transport system permease family. FecCD subfamily.</text>
</comment>
<feature type="transmembrane region" description="Helical" evidence="8">
    <location>
        <begin position="201"/>
        <end position="223"/>
    </location>
</feature>
<evidence type="ECO:0000256" key="1">
    <source>
        <dbReference type="ARBA" id="ARBA00004651"/>
    </source>
</evidence>
<keyword evidence="3" id="KW-0813">Transport</keyword>
<feature type="transmembrane region" description="Helical" evidence="8">
    <location>
        <begin position="244"/>
        <end position="273"/>
    </location>
</feature>
<comment type="subcellular location">
    <subcellularLocation>
        <location evidence="1">Cell membrane</location>
        <topology evidence="1">Multi-pass membrane protein</topology>
    </subcellularLocation>
</comment>
<feature type="transmembrane region" description="Helical" evidence="8">
    <location>
        <begin position="156"/>
        <end position="174"/>
    </location>
</feature>
<evidence type="ECO:0000256" key="8">
    <source>
        <dbReference type="SAM" id="Phobius"/>
    </source>
</evidence>
<sequence length="344" mass="33895">MTEAGHLVWRRGRWSLRLRRRGVAALLGLALALGALALASLCLGEPTLGPGAALRALLGPGDAAFAVGTLRAPRLLTGLCAGACLGLSGAMMQSLARNPLASPDLLGFTQGAGLGAVATIARTGAQGVGVAAAALGGGLAAAVLVGALAWKGGLRVWRLVLVGIGVGFALRAGTDVLMTRTDLFSASAATQWLTGSLNARLWSHAAQAGVGLAVLGPLGLALGRGLDRLEMGEDVATALGVRTGLVRLATVAVAVGLAAVAVAACGPVAFVALVAGPIGRRLSGGGGPALGPAALTGALLLCAADLAGRVLLAPMQLPAGLFTALIGAPYLLWLLATQIRKGAL</sequence>
<dbReference type="Gene3D" id="1.10.3470.10">
    <property type="entry name" value="ABC transporter involved in vitamin B12 uptake, BtuC"/>
    <property type="match status" value="1"/>
</dbReference>
<evidence type="ECO:0000256" key="4">
    <source>
        <dbReference type="ARBA" id="ARBA00022475"/>
    </source>
</evidence>
<protein>
    <submittedName>
        <fullName evidence="9">FecCD family ABC transporter permease</fullName>
    </submittedName>
</protein>
<keyword evidence="6 8" id="KW-1133">Transmembrane helix</keyword>
<accession>A0ABW0SGS1</accession>
<feature type="transmembrane region" description="Helical" evidence="8">
    <location>
        <begin position="128"/>
        <end position="149"/>
    </location>
</feature>
<dbReference type="RefSeq" id="WP_209843169.1">
    <property type="nucleotide sequence ID" value="NZ_JAGGJP010000025.1"/>
</dbReference>
<comment type="caution">
    <text evidence="9">The sequence shown here is derived from an EMBL/GenBank/DDBJ whole genome shotgun (WGS) entry which is preliminary data.</text>
</comment>
<dbReference type="EMBL" id="JBHSNA010000030">
    <property type="protein sequence ID" value="MFC5568203.1"/>
    <property type="molecule type" value="Genomic_DNA"/>
</dbReference>
<feature type="transmembrane region" description="Helical" evidence="8">
    <location>
        <begin position="319"/>
        <end position="336"/>
    </location>
</feature>
<evidence type="ECO:0000256" key="5">
    <source>
        <dbReference type="ARBA" id="ARBA00022692"/>
    </source>
</evidence>
<dbReference type="CDD" id="cd06550">
    <property type="entry name" value="TM_ABC_iron-siderophores_like"/>
    <property type="match status" value="1"/>
</dbReference>
<gene>
    <name evidence="9" type="ORF">ACFPOC_17505</name>
</gene>
<name>A0ABW0SGS1_9RHOB</name>
<proteinExistence type="inferred from homology"/>
<dbReference type="PANTHER" id="PTHR30472">
    <property type="entry name" value="FERRIC ENTEROBACTIN TRANSPORT SYSTEM PERMEASE PROTEIN"/>
    <property type="match status" value="1"/>
</dbReference>
<evidence type="ECO:0000256" key="2">
    <source>
        <dbReference type="ARBA" id="ARBA00007935"/>
    </source>
</evidence>
<dbReference type="SUPFAM" id="SSF81345">
    <property type="entry name" value="ABC transporter involved in vitamin B12 uptake, BtuC"/>
    <property type="match status" value="1"/>
</dbReference>
<keyword evidence="5 8" id="KW-0812">Transmembrane</keyword>
<evidence type="ECO:0000313" key="10">
    <source>
        <dbReference type="Proteomes" id="UP001596056"/>
    </source>
</evidence>
<evidence type="ECO:0000313" key="9">
    <source>
        <dbReference type="EMBL" id="MFC5568203.1"/>
    </source>
</evidence>
<evidence type="ECO:0000256" key="7">
    <source>
        <dbReference type="ARBA" id="ARBA00023136"/>
    </source>
</evidence>